<protein>
    <submittedName>
        <fullName evidence="1">Uncharacterized protein</fullName>
    </submittedName>
</protein>
<dbReference type="Proteomes" id="UP000777438">
    <property type="component" value="Unassembled WGS sequence"/>
</dbReference>
<accession>A0A9P8VWY7</accession>
<name>A0A9P8VWY7_9HYPO</name>
<comment type="caution">
    <text evidence="1">The sequence shown here is derived from an EMBL/GenBank/DDBJ whole genome shotgun (WGS) entry which is preliminary data.</text>
</comment>
<dbReference type="EMBL" id="JAGPYM010000022">
    <property type="protein sequence ID" value="KAH6883949.1"/>
    <property type="molecule type" value="Genomic_DNA"/>
</dbReference>
<evidence type="ECO:0000313" key="2">
    <source>
        <dbReference type="Proteomes" id="UP000777438"/>
    </source>
</evidence>
<keyword evidence="2" id="KW-1185">Reference proteome</keyword>
<organism evidence="1 2">
    <name type="scientific">Thelonectria olida</name>
    <dbReference type="NCBI Taxonomy" id="1576542"/>
    <lineage>
        <taxon>Eukaryota</taxon>
        <taxon>Fungi</taxon>
        <taxon>Dikarya</taxon>
        <taxon>Ascomycota</taxon>
        <taxon>Pezizomycotina</taxon>
        <taxon>Sordariomycetes</taxon>
        <taxon>Hypocreomycetidae</taxon>
        <taxon>Hypocreales</taxon>
        <taxon>Nectriaceae</taxon>
        <taxon>Thelonectria</taxon>
    </lineage>
</organism>
<evidence type="ECO:0000313" key="1">
    <source>
        <dbReference type="EMBL" id="KAH6883949.1"/>
    </source>
</evidence>
<reference evidence="1 2" key="1">
    <citation type="journal article" date="2021" name="Nat. Commun.">
        <title>Genetic determinants of endophytism in the Arabidopsis root mycobiome.</title>
        <authorList>
            <person name="Mesny F."/>
            <person name="Miyauchi S."/>
            <person name="Thiergart T."/>
            <person name="Pickel B."/>
            <person name="Atanasova L."/>
            <person name="Karlsson M."/>
            <person name="Huettel B."/>
            <person name="Barry K.W."/>
            <person name="Haridas S."/>
            <person name="Chen C."/>
            <person name="Bauer D."/>
            <person name="Andreopoulos W."/>
            <person name="Pangilinan J."/>
            <person name="LaButti K."/>
            <person name="Riley R."/>
            <person name="Lipzen A."/>
            <person name="Clum A."/>
            <person name="Drula E."/>
            <person name="Henrissat B."/>
            <person name="Kohler A."/>
            <person name="Grigoriev I.V."/>
            <person name="Martin F.M."/>
            <person name="Hacquard S."/>
        </authorList>
    </citation>
    <scope>NUCLEOTIDE SEQUENCE [LARGE SCALE GENOMIC DNA]</scope>
    <source>
        <strain evidence="1 2">MPI-CAGE-CH-0241</strain>
    </source>
</reference>
<dbReference type="AlphaFoldDB" id="A0A9P8VWY7"/>
<sequence>MDEFKLRHPEEQFCLALSALIEIADPVVIKEDQECARKFTIRRHNLETAFSSCYNWNSFKDLFNRIPRNNLFLLAVVLTDAKEWARMKALAQLKNRCKVDYASCIDIMDQLQTEKEYFDPYLVFPCVATDRQFAAHSDRDRVCRICHGKFEEGCEIVWKGCKKHAFHEDCFAESLIPGRENPMYSFCTCIMG</sequence>
<gene>
    <name evidence="1" type="ORF">B0T10DRAFT_580091</name>
</gene>
<dbReference type="SUPFAM" id="SSF57850">
    <property type="entry name" value="RING/U-box"/>
    <property type="match status" value="1"/>
</dbReference>
<dbReference type="OrthoDB" id="5057734at2759"/>
<proteinExistence type="predicted"/>